<evidence type="ECO:0000313" key="1">
    <source>
        <dbReference type="EMBL" id="KFB40701.1"/>
    </source>
</evidence>
<evidence type="ECO:0000313" key="3">
    <source>
        <dbReference type="Proteomes" id="UP000030765"/>
    </source>
</evidence>
<dbReference type="EMBL" id="KE525036">
    <property type="protein sequence ID" value="KFB40701.1"/>
    <property type="molecule type" value="Genomic_DNA"/>
</dbReference>
<dbReference type="AlphaFoldDB" id="A0A084VRV7"/>
<reference evidence="2" key="2">
    <citation type="submission" date="2020-05" db="UniProtKB">
        <authorList>
            <consortium name="EnsemblMetazoa"/>
        </authorList>
    </citation>
    <scope>IDENTIFICATION</scope>
</reference>
<organism evidence="1">
    <name type="scientific">Anopheles sinensis</name>
    <name type="common">Mosquito</name>
    <dbReference type="NCBI Taxonomy" id="74873"/>
    <lineage>
        <taxon>Eukaryota</taxon>
        <taxon>Metazoa</taxon>
        <taxon>Ecdysozoa</taxon>
        <taxon>Arthropoda</taxon>
        <taxon>Hexapoda</taxon>
        <taxon>Insecta</taxon>
        <taxon>Pterygota</taxon>
        <taxon>Neoptera</taxon>
        <taxon>Endopterygota</taxon>
        <taxon>Diptera</taxon>
        <taxon>Nematocera</taxon>
        <taxon>Culicoidea</taxon>
        <taxon>Culicidae</taxon>
        <taxon>Anophelinae</taxon>
        <taxon>Anopheles</taxon>
    </lineage>
</organism>
<evidence type="ECO:0000313" key="2">
    <source>
        <dbReference type="EnsemblMetazoa" id="ASIC008321-PA"/>
    </source>
</evidence>
<sequence>MNGKQFGERKLSSKGRGKCYYYGTLSKAMSVCQTVGKAPSISHVPKRMHLQSTNQLDGMQLADTGANVP</sequence>
<dbReference type="Proteomes" id="UP000030765">
    <property type="component" value="Unassembled WGS sequence"/>
</dbReference>
<accession>A0A084VRV7</accession>
<proteinExistence type="predicted"/>
<dbReference type="EMBL" id="ATLV01015783">
    <property type="status" value="NOT_ANNOTATED_CDS"/>
    <property type="molecule type" value="Genomic_DNA"/>
</dbReference>
<protein>
    <submittedName>
        <fullName evidence="1 2">White-brown-complex ABC transporter family</fullName>
    </submittedName>
</protein>
<keyword evidence="3" id="KW-1185">Reference proteome</keyword>
<reference evidence="1 3" key="1">
    <citation type="journal article" date="2014" name="BMC Genomics">
        <title>Genome sequence of Anopheles sinensis provides insight into genetics basis of mosquito competence for malaria parasites.</title>
        <authorList>
            <person name="Zhou D."/>
            <person name="Zhang D."/>
            <person name="Ding G."/>
            <person name="Shi L."/>
            <person name="Hou Q."/>
            <person name="Ye Y."/>
            <person name="Xu Y."/>
            <person name="Zhou H."/>
            <person name="Xiong C."/>
            <person name="Li S."/>
            <person name="Yu J."/>
            <person name="Hong S."/>
            <person name="Yu X."/>
            <person name="Zou P."/>
            <person name="Chen C."/>
            <person name="Chang X."/>
            <person name="Wang W."/>
            <person name="Lv Y."/>
            <person name="Sun Y."/>
            <person name="Ma L."/>
            <person name="Shen B."/>
            <person name="Zhu C."/>
        </authorList>
    </citation>
    <scope>NUCLEOTIDE SEQUENCE [LARGE SCALE GENOMIC DNA]</scope>
</reference>
<dbReference type="EnsemblMetazoa" id="ASIC008321-RA">
    <property type="protein sequence ID" value="ASIC008321-PA"/>
    <property type="gene ID" value="ASIC008321"/>
</dbReference>
<gene>
    <name evidence="1" type="ORF">ZHAS_00008321</name>
</gene>
<dbReference type="VEuPathDB" id="VectorBase:ASIC008321"/>
<name>A0A084VRV7_ANOSI</name>